<dbReference type="PANTHER" id="PTHR11659">
    <property type="entry name" value="GLUTAMYL-TRNA GLN AMIDOTRANSFERASE SUBUNIT B MITOCHONDRIAL AND PROKARYOTIC PET112-RELATED"/>
    <property type="match status" value="1"/>
</dbReference>
<proteinExistence type="inferred from homology"/>
<organism evidence="9 10">
    <name type="scientific">Sistotremastrum niveocremeum HHB9708</name>
    <dbReference type="NCBI Taxonomy" id="1314777"/>
    <lineage>
        <taxon>Eukaryota</taxon>
        <taxon>Fungi</taxon>
        <taxon>Dikarya</taxon>
        <taxon>Basidiomycota</taxon>
        <taxon>Agaricomycotina</taxon>
        <taxon>Agaricomycetes</taxon>
        <taxon>Sistotremastrales</taxon>
        <taxon>Sistotremastraceae</taxon>
        <taxon>Sertulicium</taxon>
        <taxon>Sertulicium niveocremeum</taxon>
    </lineage>
</organism>
<comment type="function">
    <text evidence="7">Allows the formation of correctly charged Gln-tRNA(Gln) through the transamidation of misacylated Glu-tRNA(Gln) in the mitochondria. The reaction takes place in the presence of glutamine and ATP through an activated gamma-phospho-Glu-tRNA(Gln).</text>
</comment>
<dbReference type="GO" id="GO:0050567">
    <property type="term" value="F:glutaminyl-tRNA synthase (glutamine-hydrolyzing) activity"/>
    <property type="evidence" value="ECO:0007669"/>
    <property type="project" value="UniProtKB-UniRule"/>
</dbReference>
<dbReference type="STRING" id="1314777.A0A164ZJZ5"/>
<dbReference type="SUPFAM" id="SSF55931">
    <property type="entry name" value="Glutamine synthetase/guanido kinase"/>
    <property type="match status" value="1"/>
</dbReference>
<dbReference type="NCBIfam" id="NF004014">
    <property type="entry name" value="PRK05477.1-4"/>
    <property type="match status" value="1"/>
</dbReference>
<dbReference type="GO" id="GO:0032543">
    <property type="term" value="P:mitochondrial translation"/>
    <property type="evidence" value="ECO:0007669"/>
    <property type="project" value="UniProtKB-UniRule"/>
</dbReference>
<keyword evidence="3 7" id="KW-0547">Nucleotide-binding</keyword>
<evidence type="ECO:0000256" key="4">
    <source>
        <dbReference type="ARBA" id="ARBA00022840"/>
    </source>
</evidence>
<dbReference type="SUPFAM" id="SSF89095">
    <property type="entry name" value="GatB/YqeY motif"/>
    <property type="match status" value="1"/>
</dbReference>
<reference evidence="9 10" key="1">
    <citation type="journal article" date="2016" name="Mol. Biol. Evol.">
        <title>Comparative Genomics of Early-Diverging Mushroom-Forming Fungi Provides Insights into the Origins of Lignocellulose Decay Capabilities.</title>
        <authorList>
            <person name="Nagy L.G."/>
            <person name="Riley R."/>
            <person name="Tritt A."/>
            <person name="Adam C."/>
            <person name="Daum C."/>
            <person name="Floudas D."/>
            <person name="Sun H."/>
            <person name="Yadav J.S."/>
            <person name="Pangilinan J."/>
            <person name="Larsson K.H."/>
            <person name="Matsuura K."/>
            <person name="Barry K."/>
            <person name="Labutti K."/>
            <person name="Kuo R."/>
            <person name="Ohm R.A."/>
            <person name="Bhattacharya S.S."/>
            <person name="Shirouzu T."/>
            <person name="Yoshinaga Y."/>
            <person name="Martin F.M."/>
            <person name="Grigoriev I.V."/>
            <person name="Hibbett D.S."/>
        </authorList>
    </citation>
    <scope>NUCLEOTIDE SEQUENCE [LARGE SCALE GENOMIC DNA]</scope>
    <source>
        <strain evidence="9 10">HHB9708</strain>
    </source>
</reference>
<keyword evidence="2 7" id="KW-0436">Ligase</keyword>
<sequence>MFHVRHATLLLNNRLTRAYASAPELRWPGWAVVIGIETHVQIKSRHKLFSNGTHPSAQLDDSTSVLAPFDLALPGALPVLNRVCVQLGIRAAIALRANCQRWSSFDRKHYFYPDLPAGFQITQHYRKSLIQHPFAKGGSLAIWPDKVIRIEQIQLEQDTAKTTHLPRETLVDYGRAGVGLLEIVSRPDMRSPEEATAYVKTLQHVLRSIGVSDGNMEDGSLRCDVNVSVNRPGEQFGTRCEIKNLNSLKNMTLALSTASDSSQIDCEIKRHVDLLERGESVVQETRGFNEDTVETFTLRRKEDAPDYRYMPDPNIPPLIITESDVRAVREAMPQVPEEIRERLVEQGLPDRDINVLLSIDSGATVGFDGHVSDGAVTYFTEVSKGRSPRVVLNWIVHELLGQLVFHKLSFAENPLSATQLGELIDLVTAETITTRAGKDVLRQIIRSRTELRVKDIVREMGLLLDTSSLEEYCAAAIAALPSEADAVRGGNPKPLNKLIGYVMRQSKGAMRPDKTSECLQKLLSSG</sequence>
<evidence type="ECO:0000256" key="3">
    <source>
        <dbReference type="ARBA" id="ARBA00022741"/>
    </source>
</evidence>
<evidence type="ECO:0000313" key="10">
    <source>
        <dbReference type="Proteomes" id="UP000076722"/>
    </source>
</evidence>
<dbReference type="EMBL" id="KV419396">
    <property type="protein sequence ID" value="KZS97800.1"/>
    <property type="molecule type" value="Genomic_DNA"/>
</dbReference>
<dbReference type="Pfam" id="PF02934">
    <property type="entry name" value="GatB_N"/>
    <property type="match status" value="1"/>
</dbReference>
<evidence type="ECO:0000256" key="1">
    <source>
        <dbReference type="ARBA" id="ARBA00005306"/>
    </source>
</evidence>
<dbReference type="InterPro" id="IPR014746">
    <property type="entry name" value="Gln_synth/guanido_kin_cat_dom"/>
</dbReference>
<evidence type="ECO:0000256" key="5">
    <source>
        <dbReference type="ARBA" id="ARBA00022917"/>
    </source>
</evidence>
<protein>
    <recommendedName>
        <fullName evidence="7">Glutamyl-tRNA(Gln) amidotransferase subunit B, mitochondrial</fullName>
        <shortName evidence="7">Glu-AdT subunit B</shortName>
        <ecNumber evidence="7">6.3.5.-</ecNumber>
    </recommendedName>
</protein>
<dbReference type="Pfam" id="PF02637">
    <property type="entry name" value="GatB_Yqey"/>
    <property type="match status" value="1"/>
</dbReference>
<dbReference type="NCBIfam" id="TIGR00133">
    <property type="entry name" value="gatB"/>
    <property type="match status" value="1"/>
</dbReference>
<dbReference type="InterPro" id="IPR017959">
    <property type="entry name" value="Asn/Gln-tRNA_amidoTrfase_suB/E"/>
</dbReference>
<dbReference type="InterPro" id="IPR006075">
    <property type="entry name" value="Asn/Gln-tRNA_Trfase_suB/E_cat"/>
</dbReference>
<dbReference type="Proteomes" id="UP000076722">
    <property type="component" value="Unassembled WGS sequence"/>
</dbReference>
<dbReference type="NCBIfam" id="NF004012">
    <property type="entry name" value="PRK05477.1-2"/>
    <property type="match status" value="1"/>
</dbReference>
<feature type="domain" description="Asn/Gln amidotransferase" evidence="8">
    <location>
        <begin position="377"/>
        <end position="523"/>
    </location>
</feature>
<evidence type="ECO:0000256" key="2">
    <source>
        <dbReference type="ARBA" id="ARBA00022598"/>
    </source>
</evidence>
<accession>A0A164ZJZ5</accession>
<dbReference type="OrthoDB" id="1722066at2759"/>
<dbReference type="GO" id="GO:0005739">
    <property type="term" value="C:mitochondrion"/>
    <property type="evidence" value="ECO:0007669"/>
    <property type="project" value="UniProtKB-SubCell"/>
</dbReference>
<comment type="subunit">
    <text evidence="7">Subunit of the heterotrimeric GatCAB amidotransferase (AdT) complex, composed of A, B and C subunits.</text>
</comment>
<dbReference type="HAMAP" id="MF_00121">
    <property type="entry name" value="GatB"/>
    <property type="match status" value="1"/>
</dbReference>
<evidence type="ECO:0000256" key="7">
    <source>
        <dbReference type="HAMAP-Rule" id="MF_03147"/>
    </source>
</evidence>
<dbReference type="InterPro" id="IPR023168">
    <property type="entry name" value="GatB_Yqey_C_2"/>
</dbReference>
<evidence type="ECO:0000256" key="6">
    <source>
        <dbReference type="ARBA" id="ARBA00047913"/>
    </source>
</evidence>
<dbReference type="InterPro" id="IPR004413">
    <property type="entry name" value="GatB"/>
</dbReference>
<dbReference type="SMART" id="SM00845">
    <property type="entry name" value="GatB_Yqey"/>
    <property type="match status" value="1"/>
</dbReference>
<dbReference type="GO" id="GO:0030956">
    <property type="term" value="C:glutamyl-tRNA(Gln) amidotransferase complex"/>
    <property type="evidence" value="ECO:0007669"/>
    <property type="project" value="UniProtKB-UniRule"/>
</dbReference>
<keyword evidence="5 7" id="KW-0648">Protein biosynthesis</keyword>
<gene>
    <name evidence="9" type="ORF">SISNIDRAFT_522654</name>
</gene>
<keyword evidence="9" id="KW-0808">Transferase</keyword>
<evidence type="ECO:0000313" key="9">
    <source>
        <dbReference type="EMBL" id="KZS97800.1"/>
    </source>
</evidence>
<comment type="similarity">
    <text evidence="1 7">Belongs to the GatB/GatE family. GatB subfamily.</text>
</comment>
<dbReference type="PANTHER" id="PTHR11659:SF0">
    <property type="entry name" value="GLUTAMYL-TRNA(GLN) AMIDOTRANSFERASE SUBUNIT B, MITOCHONDRIAL"/>
    <property type="match status" value="1"/>
</dbReference>
<dbReference type="InterPro" id="IPR018027">
    <property type="entry name" value="Asn/Gln_amidotransferase"/>
</dbReference>
<keyword evidence="10" id="KW-1185">Reference proteome</keyword>
<keyword evidence="4 7" id="KW-0067">ATP-binding</keyword>
<dbReference type="AlphaFoldDB" id="A0A164ZJZ5"/>
<dbReference type="InterPro" id="IPR003789">
    <property type="entry name" value="Asn/Gln_tRNA_amidoTrase-B-like"/>
</dbReference>
<dbReference type="GO" id="GO:0070681">
    <property type="term" value="P:glutaminyl-tRNAGln biosynthesis via transamidation"/>
    <property type="evidence" value="ECO:0007669"/>
    <property type="project" value="UniProtKB-UniRule"/>
</dbReference>
<comment type="catalytic activity">
    <reaction evidence="6 7">
        <text>L-glutamyl-tRNA(Gln) + L-glutamine + ATP + H2O = L-glutaminyl-tRNA(Gln) + L-glutamate + ADP + phosphate + H(+)</text>
        <dbReference type="Rhea" id="RHEA:17521"/>
        <dbReference type="Rhea" id="RHEA-COMP:9681"/>
        <dbReference type="Rhea" id="RHEA-COMP:9684"/>
        <dbReference type="ChEBI" id="CHEBI:15377"/>
        <dbReference type="ChEBI" id="CHEBI:15378"/>
        <dbReference type="ChEBI" id="CHEBI:29985"/>
        <dbReference type="ChEBI" id="CHEBI:30616"/>
        <dbReference type="ChEBI" id="CHEBI:43474"/>
        <dbReference type="ChEBI" id="CHEBI:58359"/>
        <dbReference type="ChEBI" id="CHEBI:78520"/>
        <dbReference type="ChEBI" id="CHEBI:78521"/>
        <dbReference type="ChEBI" id="CHEBI:456216"/>
    </reaction>
</comment>
<dbReference type="GO" id="GO:0005524">
    <property type="term" value="F:ATP binding"/>
    <property type="evidence" value="ECO:0007669"/>
    <property type="project" value="UniProtKB-KW"/>
</dbReference>
<name>A0A164ZJZ5_9AGAM</name>
<dbReference type="Gene3D" id="1.10.10.410">
    <property type="match status" value="1"/>
</dbReference>
<comment type="subcellular location">
    <subcellularLocation>
        <location evidence="7">Mitochondrion</location>
    </subcellularLocation>
</comment>
<dbReference type="GO" id="GO:0016740">
    <property type="term" value="F:transferase activity"/>
    <property type="evidence" value="ECO:0007669"/>
    <property type="project" value="UniProtKB-KW"/>
</dbReference>
<keyword evidence="7" id="KW-0496">Mitochondrion</keyword>
<dbReference type="EC" id="6.3.5.-" evidence="7"/>
<evidence type="ECO:0000259" key="8">
    <source>
        <dbReference type="SMART" id="SM00845"/>
    </source>
</evidence>